<evidence type="ECO:0000313" key="1">
    <source>
        <dbReference type="EMBL" id="KAK9235087.1"/>
    </source>
</evidence>
<sequence>MNAEHSSVPGAGGAAGRAQLPRPHLLQNYNLNPPVMPHATAGSNTLQLRPPPPLLQGSHQDSNQTYVSAFAPHFEPSQGAESIIGVSPSVTSYGSTSLKQQTLATQTKRKAGRPRDSTADSIAHEVKRQNGPPIFCCNYCDATWAHYNPYRVKKHGLDCKGMPEDTRIRLAEELSLKSLEQNGHAIKRTKADNKHRQSIPDQKLVQSLFVELIATGGMPISAITNSSVQLLFQYAGPTVTLPSKQTFVQAILPSEIDNVCAKVTTILQEGGDQADSLTLSFDILTTAFNQIFVYVYATTRIGRTYCLSGHEFANHTSLADALDGVISADVERIGPPKFVAIVCPKLKCFTSAIAIVASRYPHILAVEPLDYYFDQLASDLCRYPFVDDVVKTMTLIYDYFHRYGQAESLLRVRMNEQGITDSLKPLLSHEPISIYVAAASMRQCLPALIKVATNDRQKLDKPTNRQQVCDVLSPESWAHRDFVSKLDSTIVIFRPLSEASIRLNASTATLADVFIAWVALVVYYHDIFQSSSLGPSPTTTTAAATGAMPYIVPELRRHIVVQTNLRFSQQFNTLPRAASSLTLAMFLHPTMALHDVLIKSPDQRSRVVHELYAQMSNLPDRACPPQQSQSQNAILYDDLAKFRHRVDIYDQQSIGGSPQRYWADVRAAAIRTFCSPGSILPGIAKRLFDINGSNMRHARVRETLDWMDRIVRDNMSTDLILGLAQCRHFYMVERANEAESHSSTGPSGEASSDDGADGDLGAAAPVGLPGGASGIDRHDIESDAAEVAYIRDPRTRLVHMYEDDSPQIDESAQSGVIPGNVEYGLPGPSQMYAAAAGPQSASPPSLAGMVDGTGSTAPGSSGALTANLGSAPQDSVFEVEKYVLLDNFRRTGYCFETSNVITNPSLTNMSSSQFPPMPQHAQSYSMAPYPSQPQNIYAPVPLPQSYNSTQPGRQFPSQYNNDISTLLSRESATSLPQQQQQQQPPPQPYSPSGASRAIYQATSYFAPSSVPPLAPPVRAAESLAPTSTNRPAPPAITVGHNGSIAPSQYVQQRGPPSADMQRFPDGFDL</sequence>
<dbReference type="Proteomes" id="UP001433508">
    <property type="component" value="Unassembled WGS sequence"/>
</dbReference>
<comment type="caution">
    <text evidence="1">The sequence shown here is derived from an EMBL/GenBank/DDBJ whole genome shotgun (WGS) entry which is preliminary data.</text>
</comment>
<accession>A0ACC3SWD0</accession>
<reference evidence="2" key="1">
    <citation type="journal article" date="2024" name="Front. Bioeng. Biotechnol.">
        <title>Genome-scale model development and genomic sequencing of the oleaginous clade Lipomyces.</title>
        <authorList>
            <person name="Czajka J.J."/>
            <person name="Han Y."/>
            <person name="Kim J."/>
            <person name="Mondo S.J."/>
            <person name="Hofstad B.A."/>
            <person name="Robles A."/>
            <person name="Haridas S."/>
            <person name="Riley R."/>
            <person name="LaButti K."/>
            <person name="Pangilinan J."/>
            <person name="Andreopoulos W."/>
            <person name="Lipzen A."/>
            <person name="Yan J."/>
            <person name="Wang M."/>
            <person name="Ng V."/>
            <person name="Grigoriev I.V."/>
            <person name="Spatafora J.W."/>
            <person name="Magnuson J.K."/>
            <person name="Baker S.E."/>
            <person name="Pomraning K.R."/>
        </authorList>
    </citation>
    <scope>NUCLEOTIDE SEQUENCE [LARGE SCALE GENOMIC DNA]</scope>
    <source>
        <strain evidence="2">CBS 7786</strain>
    </source>
</reference>
<protein>
    <submittedName>
        <fullName evidence="1">Uncharacterized protein</fullName>
    </submittedName>
</protein>
<name>A0ACC3SWD0_LIPKO</name>
<evidence type="ECO:0000313" key="2">
    <source>
        <dbReference type="Proteomes" id="UP001433508"/>
    </source>
</evidence>
<dbReference type="EMBL" id="MU971432">
    <property type="protein sequence ID" value="KAK9235087.1"/>
    <property type="molecule type" value="Genomic_DNA"/>
</dbReference>
<organism evidence="1 2">
    <name type="scientific">Lipomyces kononenkoae</name>
    <name type="common">Yeast</name>
    <dbReference type="NCBI Taxonomy" id="34357"/>
    <lineage>
        <taxon>Eukaryota</taxon>
        <taxon>Fungi</taxon>
        <taxon>Dikarya</taxon>
        <taxon>Ascomycota</taxon>
        <taxon>Saccharomycotina</taxon>
        <taxon>Lipomycetes</taxon>
        <taxon>Lipomycetales</taxon>
        <taxon>Lipomycetaceae</taxon>
        <taxon>Lipomyces</taxon>
    </lineage>
</organism>
<keyword evidence="2" id="KW-1185">Reference proteome</keyword>
<proteinExistence type="predicted"/>
<gene>
    <name evidence="1" type="ORF">V1525DRAFT_428087</name>
</gene>